<evidence type="ECO:0000256" key="2">
    <source>
        <dbReference type="ARBA" id="ARBA00009239"/>
    </source>
</evidence>
<dbReference type="EMBL" id="JBJJXI010000183">
    <property type="protein sequence ID" value="KAL3383684.1"/>
    <property type="molecule type" value="Genomic_DNA"/>
</dbReference>
<protein>
    <recommendedName>
        <fullName evidence="9">Hexosyltransferase</fullName>
        <ecNumber evidence="9">2.4.1.-</ecNumber>
    </recommendedName>
</protein>
<accession>A0ABD2VSM7</accession>
<evidence type="ECO:0000256" key="5">
    <source>
        <dbReference type="ARBA" id="ARBA00022968"/>
    </source>
</evidence>
<evidence type="ECO:0000256" key="3">
    <source>
        <dbReference type="ARBA" id="ARBA00022679"/>
    </source>
</evidence>
<dbReference type="Pfam" id="PF05679">
    <property type="entry name" value="CHGN"/>
    <property type="match status" value="1"/>
</dbReference>
<dbReference type="Proteomes" id="UP001627154">
    <property type="component" value="Unassembled WGS sequence"/>
</dbReference>
<dbReference type="GO" id="GO:0016740">
    <property type="term" value="F:transferase activity"/>
    <property type="evidence" value="ECO:0007669"/>
    <property type="project" value="UniProtKB-KW"/>
</dbReference>
<evidence type="ECO:0000256" key="8">
    <source>
        <dbReference type="ARBA" id="ARBA00023136"/>
    </source>
</evidence>
<comment type="subcellular location">
    <subcellularLocation>
        <location evidence="1 9">Golgi apparatus</location>
        <location evidence="1 9">Golgi stack membrane</location>
        <topology evidence="1 9">Single-pass type II membrane protein</topology>
    </subcellularLocation>
</comment>
<dbReference type="PANTHER" id="PTHR12369:SF13">
    <property type="entry name" value="HEXOSYLTRANSFERASE"/>
    <property type="match status" value="1"/>
</dbReference>
<dbReference type="EC" id="2.4.1.-" evidence="9"/>
<keyword evidence="8 9" id="KW-0472">Membrane</keyword>
<feature type="coiled-coil region" evidence="10">
    <location>
        <begin position="329"/>
        <end position="356"/>
    </location>
</feature>
<evidence type="ECO:0000256" key="4">
    <source>
        <dbReference type="ARBA" id="ARBA00022692"/>
    </source>
</evidence>
<keyword evidence="7 9" id="KW-0333">Golgi apparatus</keyword>
<proteinExistence type="inferred from homology"/>
<evidence type="ECO:0000256" key="6">
    <source>
        <dbReference type="ARBA" id="ARBA00022989"/>
    </source>
</evidence>
<evidence type="ECO:0000313" key="11">
    <source>
        <dbReference type="EMBL" id="KAL3383684.1"/>
    </source>
</evidence>
<organism evidence="11 12">
    <name type="scientific">Trichogramma kaykai</name>
    <dbReference type="NCBI Taxonomy" id="54128"/>
    <lineage>
        <taxon>Eukaryota</taxon>
        <taxon>Metazoa</taxon>
        <taxon>Ecdysozoa</taxon>
        <taxon>Arthropoda</taxon>
        <taxon>Hexapoda</taxon>
        <taxon>Insecta</taxon>
        <taxon>Pterygota</taxon>
        <taxon>Neoptera</taxon>
        <taxon>Endopterygota</taxon>
        <taxon>Hymenoptera</taxon>
        <taxon>Apocrita</taxon>
        <taxon>Proctotrupomorpha</taxon>
        <taxon>Chalcidoidea</taxon>
        <taxon>Trichogrammatidae</taxon>
        <taxon>Trichogramma</taxon>
    </lineage>
</organism>
<sequence>MSAIINVLFSHCRSNIYLIVGVCLGLSISLLFAPIELNDCQDLDEPLPYSLNSNDPVDEYEPRLNMDAKPQKAKKIPKVFIRPRYYSTELGIREKLFVGILTSPEFLHSRAVALNKTITHLVDKIRYFVSIPEATKPNVSLPGIVGFTDTKSILQPFHTLKYITDNYLEDYDYYFFIKDTAYVNARSLVEFVNKISVSQDIYMGVPTKNGAHCSLGNIFISSIKINMLISNLLLFYLDSGILLSNSIIKNVKNNLDWCVKTTYSSLDDVNFGRCITHSTGLHCSNEIQEQVYHSIKLNTTINYNENLSEISENKDFLKSITIYPLYDHLAIYNLNINNAKMELKKVQEEIDLIRKNIIKTFEFTPKNKFDLTWPIGNQPRNKAFNRFDILRWTYFNQSHVFLNDDFGTIKEFDENQKEDINSIIHETVEKVRNINNGLKFRKVVNAYWKFDSSRGIDYLFDFEFITTLGKIINKRIEVCKPLGKVEILPVPYVTENSRINMIIIIDANKIIQALEFLSRYEDNCMNRKDKISLTIILLYDPGNISKGDNDLYHKIKKRAVYLTEKYRKDQLKVTWFSIRLPIAFKFIEEEPLLKVAIADLYVRKLSPENLILFADIQMELKPEYFNRVRMNTISQWQVYSPIPFTQYHPFIVTYKEKIKNNDFDILHNHGRYDEYNFDSISFYVRDYMTVRKTTDSKVPIVQTDKDISSVLKLLQSSKIGSIFEMFVVYSNLNTFRAVEPALKLKYKEIHCTGTKSNVTLESCLRKKNNNLGNRGQLTKLILDYKEHNDNKI</sequence>
<gene>
    <name evidence="11" type="ORF">TKK_020446</name>
</gene>
<keyword evidence="6 9" id="KW-1133">Transmembrane helix</keyword>
<reference evidence="11 12" key="1">
    <citation type="journal article" date="2024" name="bioRxiv">
        <title>A reference genome for Trichogramma kaykai: A tiny desert-dwelling parasitoid wasp with competing sex-ratio distorters.</title>
        <authorList>
            <person name="Culotta J."/>
            <person name="Lindsey A.R."/>
        </authorList>
    </citation>
    <scope>NUCLEOTIDE SEQUENCE [LARGE SCALE GENOMIC DNA]</scope>
    <source>
        <strain evidence="11 12">KSX58</strain>
    </source>
</reference>
<keyword evidence="12" id="KW-1185">Reference proteome</keyword>
<comment type="caution">
    <text evidence="11">The sequence shown here is derived from an EMBL/GenBank/DDBJ whole genome shotgun (WGS) entry which is preliminary data.</text>
</comment>
<keyword evidence="10" id="KW-0175">Coiled coil</keyword>
<comment type="similarity">
    <text evidence="2 9">Belongs to the chondroitin N-acetylgalactosaminyltransferase family.</text>
</comment>
<keyword evidence="4 9" id="KW-0812">Transmembrane</keyword>
<dbReference type="PANTHER" id="PTHR12369">
    <property type="entry name" value="CHONDROITIN SYNTHASE"/>
    <property type="match status" value="1"/>
</dbReference>
<keyword evidence="5 9" id="KW-0735">Signal-anchor</keyword>
<dbReference type="InterPro" id="IPR051227">
    <property type="entry name" value="CS_glycosyltransferase"/>
</dbReference>
<evidence type="ECO:0000256" key="9">
    <source>
        <dbReference type="RuleBase" id="RU364016"/>
    </source>
</evidence>
<dbReference type="Gene3D" id="3.90.550.50">
    <property type="match status" value="1"/>
</dbReference>
<evidence type="ECO:0000256" key="1">
    <source>
        <dbReference type="ARBA" id="ARBA00004447"/>
    </source>
</evidence>
<evidence type="ECO:0000313" key="12">
    <source>
        <dbReference type="Proteomes" id="UP001627154"/>
    </source>
</evidence>
<name>A0ABD2VSM7_9HYME</name>
<evidence type="ECO:0000256" key="7">
    <source>
        <dbReference type="ARBA" id="ARBA00023034"/>
    </source>
</evidence>
<feature type="transmembrane region" description="Helical" evidence="9">
    <location>
        <begin position="16"/>
        <end position="35"/>
    </location>
</feature>
<dbReference type="GO" id="GO:0032580">
    <property type="term" value="C:Golgi cisterna membrane"/>
    <property type="evidence" value="ECO:0007669"/>
    <property type="project" value="UniProtKB-SubCell"/>
</dbReference>
<dbReference type="AlphaFoldDB" id="A0ABD2VSM7"/>
<evidence type="ECO:0000256" key="10">
    <source>
        <dbReference type="SAM" id="Coils"/>
    </source>
</evidence>
<keyword evidence="3 9" id="KW-0808">Transferase</keyword>
<dbReference type="InterPro" id="IPR008428">
    <property type="entry name" value="Chond_GalNAc"/>
</dbReference>